<feature type="region of interest" description="Disordered" evidence="1">
    <location>
        <begin position="321"/>
        <end position="400"/>
    </location>
</feature>
<evidence type="ECO:0000313" key="3">
    <source>
        <dbReference type="Proteomes" id="UP000663860"/>
    </source>
</evidence>
<dbReference type="Proteomes" id="UP000663860">
    <property type="component" value="Unassembled WGS sequence"/>
</dbReference>
<comment type="caution">
    <text evidence="2">The sequence shown here is derived from an EMBL/GenBank/DDBJ whole genome shotgun (WGS) entry which is preliminary data.</text>
</comment>
<dbReference type="EMBL" id="CAJNOE010001611">
    <property type="protein sequence ID" value="CAF1437539.1"/>
    <property type="molecule type" value="Genomic_DNA"/>
</dbReference>
<name>A0A815NS11_9BILA</name>
<feature type="region of interest" description="Disordered" evidence="1">
    <location>
        <begin position="256"/>
        <end position="275"/>
    </location>
</feature>
<feature type="region of interest" description="Disordered" evidence="1">
    <location>
        <begin position="185"/>
        <end position="230"/>
    </location>
</feature>
<evidence type="ECO:0000256" key="1">
    <source>
        <dbReference type="SAM" id="MobiDB-lite"/>
    </source>
</evidence>
<feature type="compositionally biased region" description="Polar residues" evidence="1">
    <location>
        <begin position="280"/>
        <end position="299"/>
    </location>
</feature>
<feature type="compositionally biased region" description="Polar residues" evidence="1">
    <location>
        <begin position="185"/>
        <end position="209"/>
    </location>
</feature>
<gene>
    <name evidence="2" type="ORF">IZO911_LOCUS41605</name>
</gene>
<feature type="region of interest" description="Disordered" evidence="1">
    <location>
        <begin position="280"/>
        <end position="305"/>
    </location>
</feature>
<feature type="compositionally biased region" description="Acidic residues" evidence="1">
    <location>
        <begin position="387"/>
        <end position="400"/>
    </location>
</feature>
<protein>
    <submittedName>
        <fullName evidence="2">Uncharacterized protein</fullName>
    </submittedName>
</protein>
<sequence length="400" mass="44715">MGKNKVSTSRRPSINIENGHVNLINLDETKRTAPPVTDSFLNQQQQQQQYGKTLNVPEPTSVLHVLPLVTPPAPLNPPRPAIMSTPKSSIICVKNPSTSVALSPTETRPLLLVTTDNDQHRPHTMTVSNERHLPLNGRMVSVISSKQRQQPNTPYDDHHQMISEIAAQRIPPRKHTNNRPRTALFFTSTRGPDQSPEQHQPLLGSSGNDTSRHGSLDSHTSTDDGFGGNDNWSNAPRLILSSNQRTPVNNSIQLVNTAQPRPHTINNSRQLPSLPIPIRQSSIEDNSDLPSSYFDSQNTENEDELLSERFTHSAELYYYQTSSSSPSSSSIKSNHSPTSVNSDNENNGEQSQNDNQEDEEDEDEDINDDDDDDDDDEQRMNQRLTNDEDDDQTSSCEYEN</sequence>
<feature type="compositionally biased region" description="Low complexity" evidence="1">
    <location>
        <begin position="322"/>
        <end position="354"/>
    </location>
</feature>
<reference evidence="2" key="1">
    <citation type="submission" date="2021-02" db="EMBL/GenBank/DDBJ databases">
        <authorList>
            <person name="Nowell W R."/>
        </authorList>
    </citation>
    <scope>NUCLEOTIDE SEQUENCE</scope>
</reference>
<evidence type="ECO:0000313" key="2">
    <source>
        <dbReference type="EMBL" id="CAF1437539.1"/>
    </source>
</evidence>
<dbReference type="AlphaFoldDB" id="A0A815NS11"/>
<feature type="compositionally biased region" description="Acidic residues" evidence="1">
    <location>
        <begin position="355"/>
        <end position="377"/>
    </location>
</feature>
<feature type="compositionally biased region" description="Polar residues" evidence="1">
    <location>
        <begin position="256"/>
        <end position="271"/>
    </location>
</feature>
<organism evidence="2 3">
    <name type="scientific">Adineta steineri</name>
    <dbReference type="NCBI Taxonomy" id="433720"/>
    <lineage>
        <taxon>Eukaryota</taxon>
        <taxon>Metazoa</taxon>
        <taxon>Spiralia</taxon>
        <taxon>Gnathifera</taxon>
        <taxon>Rotifera</taxon>
        <taxon>Eurotatoria</taxon>
        <taxon>Bdelloidea</taxon>
        <taxon>Adinetida</taxon>
        <taxon>Adinetidae</taxon>
        <taxon>Adineta</taxon>
    </lineage>
</organism>
<accession>A0A815NS11</accession>
<proteinExistence type="predicted"/>
<feature type="compositionally biased region" description="Basic and acidic residues" evidence="1">
    <location>
        <begin position="210"/>
        <end position="222"/>
    </location>
</feature>